<evidence type="ECO:0000259" key="4">
    <source>
        <dbReference type="PROSITE" id="PS01124"/>
    </source>
</evidence>
<keyword evidence="1" id="KW-0805">Transcription regulation</keyword>
<dbReference type="Pfam" id="PF12833">
    <property type="entry name" value="HTH_18"/>
    <property type="match status" value="1"/>
</dbReference>
<dbReference type="InterPro" id="IPR018062">
    <property type="entry name" value="HTH_AraC-typ_CS"/>
</dbReference>
<keyword evidence="2" id="KW-0238">DNA-binding</keyword>
<dbReference type="PROSITE" id="PS01124">
    <property type="entry name" value="HTH_ARAC_FAMILY_2"/>
    <property type="match status" value="1"/>
</dbReference>
<comment type="caution">
    <text evidence="5">The sequence shown here is derived from an EMBL/GenBank/DDBJ whole genome shotgun (WGS) entry which is preliminary data.</text>
</comment>
<dbReference type="SUPFAM" id="SSF46689">
    <property type="entry name" value="Homeodomain-like"/>
    <property type="match status" value="2"/>
</dbReference>
<name>A0A4Q7YSX0_9BACT</name>
<reference evidence="5 6" key="1">
    <citation type="submission" date="2019-02" db="EMBL/GenBank/DDBJ databases">
        <title>Genomic Encyclopedia of Archaeal and Bacterial Type Strains, Phase II (KMG-II): from individual species to whole genera.</title>
        <authorList>
            <person name="Goeker M."/>
        </authorList>
    </citation>
    <scope>NUCLEOTIDE SEQUENCE [LARGE SCALE GENOMIC DNA]</scope>
    <source>
        <strain evidence="5 6">DSM 18101</strain>
    </source>
</reference>
<dbReference type="GO" id="GO:0043565">
    <property type="term" value="F:sequence-specific DNA binding"/>
    <property type="evidence" value="ECO:0007669"/>
    <property type="project" value="InterPro"/>
</dbReference>
<dbReference type="GO" id="GO:0003700">
    <property type="term" value="F:DNA-binding transcription factor activity"/>
    <property type="evidence" value="ECO:0007669"/>
    <property type="project" value="InterPro"/>
</dbReference>
<gene>
    <name evidence="5" type="ORF">BDD14_1806</name>
</gene>
<dbReference type="InterPro" id="IPR018060">
    <property type="entry name" value="HTH_AraC"/>
</dbReference>
<dbReference type="Proteomes" id="UP000292958">
    <property type="component" value="Unassembled WGS sequence"/>
</dbReference>
<dbReference type="PROSITE" id="PS00041">
    <property type="entry name" value="HTH_ARAC_FAMILY_1"/>
    <property type="match status" value="1"/>
</dbReference>
<dbReference type="RefSeq" id="WP_130418431.1">
    <property type="nucleotide sequence ID" value="NZ_SHKW01000001.1"/>
</dbReference>
<dbReference type="InterPro" id="IPR009057">
    <property type="entry name" value="Homeodomain-like_sf"/>
</dbReference>
<dbReference type="InterPro" id="IPR050204">
    <property type="entry name" value="AraC_XylS_family_regulators"/>
</dbReference>
<evidence type="ECO:0000313" key="6">
    <source>
        <dbReference type="Proteomes" id="UP000292958"/>
    </source>
</evidence>
<evidence type="ECO:0000256" key="3">
    <source>
        <dbReference type="ARBA" id="ARBA00023163"/>
    </source>
</evidence>
<evidence type="ECO:0000256" key="2">
    <source>
        <dbReference type="ARBA" id="ARBA00023125"/>
    </source>
</evidence>
<evidence type="ECO:0000256" key="1">
    <source>
        <dbReference type="ARBA" id="ARBA00023015"/>
    </source>
</evidence>
<dbReference type="EMBL" id="SHKW01000001">
    <property type="protein sequence ID" value="RZU40354.1"/>
    <property type="molecule type" value="Genomic_DNA"/>
</dbReference>
<dbReference type="PANTHER" id="PTHR46796">
    <property type="entry name" value="HTH-TYPE TRANSCRIPTIONAL ACTIVATOR RHAS-RELATED"/>
    <property type="match status" value="1"/>
</dbReference>
<dbReference type="Gene3D" id="1.10.10.60">
    <property type="entry name" value="Homeodomain-like"/>
    <property type="match status" value="2"/>
</dbReference>
<accession>A0A4Q7YSX0</accession>
<organism evidence="5 6">
    <name type="scientific">Edaphobacter modestus</name>
    <dbReference type="NCBI Taxonomy" id="388466"/>
    <lineage>
        <taxon>Bacteria</taxon>
        <taxon>Pseudomonadati</taxon>
        <taxon>Acidobacteriota</taxon>
        <taxon>Terriglobia</taxon>
        <taxon>Terriglobales</taxon>
        <taxon>Acidobacteriaceae</taxon>
        <taxon>Edaphobacter</taxon>
    </lineage>
</organism>
<dbReference type="AlphaFoldDB" id="A0A4Q7YSX0"/>
<protein>
    <submittedName>
        <fullName evidence="5">AraC family transcriptional regulator</fullName>
    </submittedName>
</protein>
<proteinExistence type="predicted"/>
<dbReference type="OrthoDB" id="121508at2"/>
<keyword evidence="3" id="KW-0804">Transcription</keyword>
<dbReference type="SMART" id="SM00342">
    <property type="entry name" value="HTH_ARAC"/>
    <property type="match status" value="1"/>
</dbReference>
<evidence type="ECO:0000313" key="5">
    <source>
        <dbReference type="EMBL" id="RZU40354.1"/>
    </source>
</evidence>
<feature type="domain" description="HTH araC/xylS-type" evidence="4">
    <location>
        <begin position="199"/>
        <end position="297"/>
    </location>
</feature>
<sequence length="298" mass="33536">MTVLSKRRVSIREGGRPIPLVPHVPLLSSAHQPWDGFLLEQHASRGFEVPKHDHSSILLSMQLSAGLRLDWRSGRGAGSAQVDAGSLTLHGLSSCDRSLWTGSYDRLLFELDPVQLERLTEGRFPGGRVDVAERWIFKDARIECLLKTLQIELEQGVPAGRLFGEQVGNTLAILLAEQYAVIAPGMFASRGQLPKSRLNTVCEYVEANLSRDISLSALASTAAMSPYYFARLFKQTTGITPHQYVVKRRIERAKELLRDPNISVFEVGIRVGYVDPKHFRDLFRREVRVTPTDYRSRR</sequence>
<keyword evidence="6" id="KW-1185">Reference proteome</keyword>
<dbReference type="PANTHER" id="PTHR46796:SF6">
    <property type="entry name" value="ARAC SUBFAMILY"/>
    <property type="match status" value="1"/>
</dbReference>